<name>A0A2N0Z2V0_9BACI</name>
<keyword evidence="2" id="KW-1185">Reference proteome</keyword>
<reference evidence="1 2" key="1">
    <citation type="journal article" date="2003" name="Int. J. Syst. Evol. Microbiol.">
        <title>Bacillus nealsonii sp. nov., isolated from a spacecraft-assembly facility, whose spores are gamma-radiation resistant.</title>
        <authorList>
            <person name="Venkateswaran K."/>
            <person name="Kempf M."/>
            <person name="Chen F."/>
            <person name="Satomi M."/>
            <person name="Nicholson W."/>
            <person name="Kern R."/>
        </authorList>
    </citation>
    <scope>NUCLEOTIDE SEQUENCE [LARGE SCALE GENOMIC DNA]</scope>
    <source>
        <strain evidence="1 2">FO-92</strain>
    </source>
</reference>
<gene>
    <name evidence="1" type="ORF">CWS01_10050</name>
</gene>
<evidence type="ECO:0000313" key="1">
    <source>
        <dbReference type="EMBL" id="PKG23832.1"/>
    </source>
</evidence>
<dbReference type="OrthoDB" id="2888905at2"/>
<evidence type="ECO:0008006" key="3">
    <source>
        <dbReference type="Google" id="ProtNLM"/>
    </source>
</evidence>
<dbReference type="AlphaFoldDB" id="A0A2N0Z2V0"/>
<dbReference type="RefSeq" id="WP_101177063.1">
    <property type="nucleotide sequence ID" value="NZ_PISE01000019.1"/>
</dbReference>
<accession>A0A2N0Z2V0</accession>
<dbReference type="Proteomes" id="UP000233375">
    <property type="component" value="Unassembled WGS sequence"/>
</dbReference>
<sequence>MLKLFKKRWVLFDQAVRPYKPYVTVDFGITSISPKNIIGLTFPTREIKNDNKLTDLRKSVELKGWNDKSPADLHLFLLPNGKYTVATGGNHRSYLSNKLEIPKIKAMVTILIPEKYITENIKSQLDYYSNKEDMYKKEALELNKFLQKQGTRRKNYQKEEKLYNDYCKLAENMNHKRDALLLSLAKFLNLLPKEEAD</sequence>
<organism evidence="1 2">
    <name type="scientific">Niallia nealsonii</name>
    <dbReference type="NCBI Taxonomy" id="115979"/>
    <lineage>
        <taxon>Bacteria</taxon>
        <taxon>Bacillati</taxon>
        <taxon>Bacillota</taxon>
        <taxon>Bacilli</taxon>
        <taxon>Bacillales</taxon>
        <taxon>Bacillaceae</taxon>
        <taxon>Niallia</taxon>
    </lineage>
</organism>
<proteinExistence type="predicted"/>
<dbReference type="EMBL" id="PISE01000019">
    <property type="protein sequence ID" value="PKG23832.1"/>
    <property type="molecule type" value="Genomic_DNA"/>
</dbReference>
<protein>
    <recommendedName>
        <fullName evidence="3">ParB/Sulfiredoxin domain-containing protein</fullName>
    </recommendedName>
</protein>
<comment type="caution">
    <text evidence="1">The sequence shown here is derived from an EMBL/GenBank/DDBJ whole genome shotgun (WGS) entry which is preliminary data.</text>
</comment>
<evidence type="ECO:0000313" key="2">
    <source>
        <dbReference type="Proteomes" id="UP000233375"/>
    </source>
</evidence>